<evidence type="ECO:0008006" key="4">
    <source>
        <dbReference type="Google" id="ProtNLM"/>
    </source>
</evidence>
<gene>
    <name evidence="2" type="ORF">ATR01nite_29700</name>
</gene>
<reference evidence="2 3" key="1">
    <citation type="submission" date="2019-07" db="EMBL/GenBank/DDBJ databases">
        <title>Whole genome shotgun sequence of Acetobacter tropicalis NBRC 16470.</title>
        <authorList>
            <person name="Hosoyama A."/>
            <person name="Uohara A."/>
            <person name="Ohji S."/>
            <person name="Ichikawa N."/>
        </authorList>
    </citation>
    <scope>NUCLEOTIDE SEQUENCE [LARGE SCALE GENOMIC DNA]</scope>
    <source>
        <strain evidence="2 3">NBRC 16470</strain>
    </source>
</reference>
<evidence type="ECO:0000256" key="1">
    <source>
        <dbReference type="SAM" id="MobiDB-lite"/>
    </source>
</evidence>
<dbReference type="Proteomes" id="UP000321800">
    <property type="component" value="Unassembled WGS sequence"/>
</dbReference>
<sequence>MGKAIALREDYDAARVRSFARRSRHAAQFRRLLALAVIYGGSTLGEAAPLAGNGPTDRSGLGSAL</sequence>
<comment type="caution">
    <text evidence="2">The sequence shown here is derived from an EMBL/GenBank/DDBJ whole genome shotgun (WGS) entry which is preliminary data.</text>
</comment>
<evidence type="ECO:0000313" key="2">
    <source>
        <dbReference type="EMBL" id="GEL51895.1"/>
    </source>
</evidence>
<evidence type="ECO:0000313" key="3">
    <source>
        <dbReference type="Proteomes" id="UP000321800"/>
    </source>
</evidence>
<proteinExistence type="predicted"/>
<protein>
    <recommendedName>
        <fullName evidence="4">Transposase</fullName>
    </recommendedName>
</protein>
<feature type="region of interest" description="Disordered" evidence="1">
    <location>
        <begin position="45"/>
        <end position="65"/>
    </location>
</feature>
<name>A0A511FSK9_9PROT</name>
<dbReference type="AlphaFoldDB" id="A0A511FSK9"/>
<dbReference type="EMBL" id="BJVR01000095">
    <property type="protein sequence ID" value="GEL51895.1"/>
    <property type="molecule type" value="Genomic_DNA"/>
</dbReference>
<organism evidence="2 3">
    <name type="scientific">Acetobacter tropicalis</name>
    <dbReference type="NCBI Taxonomy" id="104102"/>
    <lineage>
        <taxon>Bacteria</taxon>
        <taxon>Pseudomonadati</taxon>
        <taxon>Pseudomonadota</taxon>
        <taxon>Alphaproteobacteria</taxon>
        <taxon>Acetobacterales</taxon>
        <taxon>Acetobacteraceae</taxon>
        <taxon>Acetobacter</taxon>
    </lineage>
</organism>
<accession>A0A511FSK9</accession>